<protein>
    <submittedName>
        <fullName evidence="1">Uncharacterized protein</fullName>
    </submittedName>
</protein>
<evidence type="ECO:0000313" key="2">
    <source>
        <dbReference type="Proteomes" id="UP000005239"/>
    </source>
</evidence>
<accession>A0A2A6BFT9</accession>
<name>A0A2A6BFT9_PRIPA</name>
<dbReference type="Proteomes" id="UP000005239">
    <property type="component" value="Unassembled WGS sequence"/>
</dbReference>
<accession>A0A8R1UHR2</accession>
<reference evidence="1" key="2">
    <citation type="submission" date="2022-06" db="UniProtKB">
        <authorList>
            <consortium name="EnsemblMetazoa"/>
        </authorList>
    </citation>
    <scope>IDENTIFICATION</scope>
    <source>
        <strain evidence="1">PS312</strain>
    </source>
</reference>
<proteinExistence type="predicted"/>
<reference evidence="2" key="1">
    <citation type="journal article" date="2008" name="Nat. Genet.">
        <title>The Pristionchus pacificus genome provides a unique perspective on nematode lifestyle and parasitism.</title>
        <authorList>
            <person name="Dieterich C."/>
            <person name="Clifton S.W."/>
            <person name="Schuster L.N."/>
            <person name="Chinwalla A."/>
            <person name="Delehaunty K."/>
            <person name="Dinkelacker I."/>
            <person name="Fulton L."/>
            <person name="Fulton R."/>
            <person name="Godfrey J."/>
            <person name="Minx P."/>
            <person name="Mitreva M."/>
            <person name="Roeseler W."/>
            <person name="Tian H."/>
            <person name="Witte H."/>
            <person name="Yang S.P."/>
            <person name="Wilson R.K."/>
            <person name="Sommer R.J."/>
        </authorList>
    </citation>
    <scope>NUCLEOTIDE SEQUENCE [LARGE SCALE GENOMIC DNA]</scope>
    <source>
        <strain evidence="2">PS312</strain>
    </source>
</reference>
<organism evidence="1 2">
    <name type="scientific">Pristionchus pacificus</name>
    <name type="common">Parasitic nematode worm</name>
    <dbReference type="NCBI Taxonomy" id="54126"/>
    <lineage>
        <taxon>Eukaryota</taxon>
        <taxon>Metazoa</taxon>
        <taxon>Ecdysozoa</taxon>
        <taxon>Nematoda</taxon>
        <taxon>Chromadorea</taxon>
        <taxon>Rhabditida</taxon>
        <taxon>Rhabditina</taxon>
        <taxon>Diplogasteromorpha</taxon>
        <taxon>Diplogasteroidea</taxon>
        <taxon>Neodiplogasteridae</taxon>
        <taxon>Pristionchus</taxon>
    </lineage>
</organism>
<sequence length="144" mass="16145">MSSPRENMKLNCHTSPEGGSSLLSSTRISWWEFPIPIDAYPPLTHTKNSSAGPIAVKLLAYEKSVPCRVVFQHVLLKNFCNGGGWSDDERSKITDISLPTLPTQLVFFRRLAICKGSSQCQDENYVSSFLIRFPRVEMTVAHVE</sequence>
<keyword evidence="2" id="KW-1185">Reference proteome</keyword>
<dbReference type="EnsemblMetazoa" id="PPA29109.1">
    <property type="protein sequence ID" value="PPA29109.1"/>
    <property type="gene ID" value="WBGene00118663"/>
</dbReference>
<dbReference type="AlphaFoldDB" id="A0A2A6BFT9"/>
<gene>
    <name evidence="1" type="primary">WBGene00118663</name>
</gene>
<evidence type="ECO:0000313" key="1">
    <source>
        <dbReference type="EnsemblMetazoa" id="PPA29109.1"/>
    </source>
</evidence>